<dbReference type="AlphaFoldDB" id="A0A543ABW2"/>
<dbReference type="RefSeq" id="WP_141781884.1">
    <property type="nucleotide sequence ID" value="NZ_VFOV01000001.1"/>
</dbReference>
<dbReference type="OrthoDB" id="5126090at2"/>
<accession>A0A543ABW2</accession>
<organism evidence="1 2">
    <name type="scientific">Nocardioides albertanoniae</name>
    <dbReference type="NCBI Taxonomy" id="1175486"/>
    <lineage>
        <taxon>Bacteria</taxon>
        <taxon>Bacillati</taxon>
        <taxon>Actinomycetota</taxon>
        <taxon>Actinomycetes</taxon>
        <taxon>Propionibacteriales</taxon>
        <taxon>Nocardioidaceae</taxon>
        <taxon>Nocardioides</taxon>
    </lineage>
</organism>
<proteinExistence type="predicted"/>
<gene>
    <name evidence="1" type="ORF">FB381_4007</name>
</gene>
<evidence type="ECO:0000313" key="1">
    <source>
        <dbReference type="EMBL" id="TQL70081.1"/>
    </source>
</evidence>
<dbReference type="Pfam" id="PF19952">
    <property type="entry name" value="DUF6414"/>
    <property type="match status" value="1"/>
</dbReference>
<dbReference type="InterPro" id="IPR045633">
    <property type="entry name" value="DUF6414"/>
</dbReference>
<dbReference type="EMBL" id="VFOV01000001">
    <property type="protein sequence ID" value="TQL70081.1"/>
    <property type="molecule type" value="Genomic_DNA"/>
</dbReference>
<dbReference type="Proteomes" id="UP000320209">
    <property type="component" value="Unassembled WGS sequence"/>
</dbReference>
<sequence length="287" mass="31184">MGIYKKPENNTVHRGFVYLDDETVINSLSAAEAGQIDEVVAKINSAREGGFGGGAGYASIKVEGGKRSTSAFEEEVVRTRTRFSVFELWYQGLVEKKALGRFNGWGPDALDGVESGHTIELRAVCRPAPAYTMMHLYRWYADKAKSQGHPMSLKGEELKAVKEGERGFDALFEGNGDQVVLIATPLGEAGPKVAMPIDPQWLIGSLGSLGGEYTIVAQVDRLIAEGDEYPTIRLMQDVAPTPIEVQVMKEALGNFVVPSKELGIELSDNEATIPGPAVWLDPIAIFR</sequence>
<name>A0A543ABW2_9ACTN</name>
<comment type="caution">
    <text evidence="1">The sequence shown here is derived from an EMBL/GenBank/DDBJ whole genome shotgun (WGS) entry which is preliminary data.</text>
</comment>
<evidence type="ECO:0000313" key="2">
    <source>
        <dbReference type="Proteomes" id="UP000320209"/>
    </source>
</evidence>
<reference evidence="1 2" key="1">
    <citation type="submission" date="2019-06" db="EMBL/GenBank/DDBJ databases">
        <title>Sequencing the genomes of 1000 actinobacteria strains.</title>
        <authorList>
            <person name="Klenk H.-P."/>
        </authorList>
    </citation>
    <scope>NUCLEOTIDE SEQUENCE [LARGE SCALE GENOMIC DNA]</scope>
    <source>
        <strain evidence="1 2">DSM 25218</strain>
    </source>
</reference>
<protein>
    <submittedName>
        <fullName evidence="1">Uncharacterized protein</fullName>
    </submittedName>
</protein>
<keyword evidence="2" id="KW-1185">Reference proteome</keyword>